<feature type="transmembrane region" description="Helical" evidence="6">
    <location>
        <begin position="247"/>
        <end position="269"/>
    </location>
</feature>
<evidence type="ECO:0000256" key="4">
    <source>
        <dbReference type="ARBA" id="ARBA00022989"/>
    </source>
</evidence>
<feature type="transmembrane region" description="Helical" evidence="6">
    <location>
        <begin position="7"/>
        <end position="24"/>
    </location>
</feature>
<evidence type="ECO:0000256" key="3">
    <source>
        <dbReference type="ARBA" id="ARBA00022692"/>
    </source>
</evidence>
<feature type="transmembrane region" description="Helical" evidence="6">
    <location>
        <begin position="318"/>
        <end position="348"/>
    </location>
</feature>
<gene>
    <name evidence="7" type="ORF">IAA16_03000</name>
</gene>
<feature type="transmembrane region" description="Helical" evidence="6">
    <location>
        <begin position="162"/>
        <end position="184"/>
    </location>
</feature>
<dbReference type="Pfam" id="PF01594">
    <property type="entry name" value="AI-2E_transport"/>
    <property type="match status" value="1"/>
</dbReference>
<keyword evidence="3 6" id="KW-0812">Transmembrane</keyword>
<accession>A0A9E2L1P7</accession>
<dbReference type="GO" id="GO:0016020">
    <property type="term" value="C:membrane"/>
    <property type="evidence" value="ECO:0007669"/>
    <property type="project" value="UniProtKB-SubCell"/>
</dbReference>
<feature type="transmembrane region" description="Helical" evidence="6">
    <location>
        <begin position="281"/>
        <end position="298"/>
    </location>
</feature>
<comment type="subcellular location">
    <subcellularLocation>
        <location evidence="1">Membrane</location>
        <topology evidence="1">Multi-pass membrane protein</topology>
    </subcellularLocation>
</comment>
<dbReference type="InterPro" id="IPR002549">
    <property type="entry name" value="AI-2E-like"/>
</dbReference>
<keyword evidence="5 6" id="KW-0472">Membrane</keyword>
<evidence type="ECO:0000256" key="6">
    <source>
        <dbReference type="SAM" id="Phobius"/>
    </source>
</evidence>
<comment type="similarity">
    <text evidence="2">Belongs to the autoinducer-2 exporter (AI-2E) (TC 2.A.86) family.</text>
</comment>
<dbReference type="AlphaFoldDB" id="A0A9E2L1P7"/>
<comment type="caution">
    <text evidence="7">The sequence shown here is derived from an EMBL/GenBank/DDBJ whole genome shotgun (WGS) entry which is preliminary data.</text>
</comment>
<evidence type="ECO:0000256" key="5">
    <source>
        <dbReference type="ARBA" id="ARBA00023136"/>
    </source>
</evidence>
<reference evidence="7" key="1">
    <citation type="journal article" date="2021" name="PeerJ">
        <title>Extensive microbial diversity within the chicken gut microbiome revealed by metagenomics and culture.</title>
        <authorList>
            <person name="Gilroy R."/>
            <person name="Ravi A."/>
            <person name="Getino M."/>
            <person name="Pursley I."/>
            <person name="Horton D.L."/>
            <person name="Alikhan N.F."/>
            <person name="Baker D."/>
            <person name="Gharbi K."/>
            <person name="Hall N."/>
            <person name="Watson M."/>
            <person name="Adriaenssens E.M."/>
            <person name="Foster-Nyarko E."/>
            <person name="Jarju S."/>
            <person name="Secka A."/>
            <person name="Antonio M."/>
            <person name="Oren A."/>
            <person name="Chaudhuri R.R."/>
            <person name="La Ragione R."/>
            <person name="Hildebrand F."/>
            <person name="Pallen M.J."/>
        </authorList>
    </citation>
    <scope>NUCLEOTIDE SEQUENCE</scope>
    <source>
        <strain evidence="7">Gambia15-2214</strain>
    </source>
</reference>
<dbReference type="PANTHER" id="PTHR21716">
    <property type="entry name" value="TRANSMEMBRANE PROTEIN"/>
    <property type="match status" value="1"/>
</dbReference>
<name>A0A9E2L1P7_9SPIR</name>
<evidence type="ECO:0000256" key="2">
    <source>
        <dbReference type="ARBA" id="ARBA00009773"/>
    </source>
</evidence>
<feature type="transmembrane region" description="Helical" evidence="6">
    <location>
        <begin position="220"/>
        <end position="241"/>
    </location>
</feature>
<feature type="transmembrane region" description="Helical" evidence="6">
    <location>
        <begin position="30"/>
        <end position="47"/>
    </location>
</feature>
<proteinExistence type="inferred from homology"/>
<organism evidence="7 8">
    <name type="scientific">Candidatus Treponema excrementipullorum</name>
    <dbReference type="NCBI Taxonomy" id="2838768"/>
    <lineage>
        <taxon>Bacteria</taxon>
        <taxon>Pseudomonadati</taxon>
        <taxon>Spirochaetota</taxon>
        <taxon>Spirochaetia</taxon>
        <taxon>Spirochaetales</taxon>
        <taxon>Treponemataceae</taxon>
        <taxon>Treponema</taxon>
    </lineage>
</organism>
<evidence type="ECO:0000256" key="1">
    <source>
        <dbReference type="ARBA" id="ARBA00004141"/>
    </source>
</evidence>
<evidence type="ECO:0000313" key="8">
    <source>
        <dbReference type="Proteomes" id="UP000823914"/>
    </source>
</evidence>
<dbReference type="Proteomes" id="UP000823914">
    <property type="component" value="Unassembled WGS sequence"/>
</dbReference>
<keyword evidence="4 6" id="KW-1133">Transmembrane helix</keyword>
<dbReference type="PANTHER" id="PTHR21716:SF4">
    <property type="entry name" value="TRANSMEMBRANE PROTEIN 245"/>
    <property type="match status" value="1"/>
</dbReference>
<sequence length="369" mass="41192">MDNIKTLQTIFIYGLFGLLFFLLMAMLQPFFTVILWAALLYVLFKPLHGKIFKKMDKTKRFFELKRNLLAAAFSVGIFLLIIGPLVGIGFMLVQQLLSFLTGIENFLLENPDFFNSSEIGIFINGLIEDFSFINLNEINLKAEILNFVQNYSSGIFSMGKSILSGTGAFILSLLFTIFALYFCFLDGPYLASLIGKIIPIDPDYMKTLGTKFSEITRNLFSGYILVALYQGLAAFIIMSIFKVQGALLFSVVLMIASFIPLLGAAIVWVPIGIVLCLTKSVFIGILFLILCGFCVSFLDNFLRPLFLKDRINVHPLVIFFSILGGLQVFGMNGLLLGPMIVILFFTVLDMLVSTTIKKEKSLESLSDGE</sequence>
<evidence type="ECO:0000313" key="7">
    <source>
        <dbReference type="EMBL" id="MBU3849516.1"/>
    </source>
</evidence>
<reference evidence="7" key="2">
    <citation type="submission" date="2021-04" db="EMBL/GenBank/DDBJ databases">
        <authorList>
            <person name="Gilroy R."/>
        </authorList>
    </citation>
    <scope>NUCLEOTIDE SEQUENCE</scope>
    <source>
        <strain evidence="7">Gambia15-2214</strain>
    </source>
</reference>
<feature type="transmembrane region" description="Helical" evidence="6">
    <location>
        <begin position="68"/>
        <end position="93"/>
    </location>
</feature>
<protein>
    <submittedName>
        <fullName evidence="7">AI-2E family transporter</fullName>
    </submittedName>
</protein>
<dbReference type="EMBL" id="JAHLFV010000067">
    <property type="protein sequence ID" value="MBU3849516.1"/>
    <property type="molecule type" value="Genomic_DNA"/>
</dbReference>